<protein>
    <recommendedName>
        <fullName evidence="2">KIB1-4 beta-propeller domain-containing protein</fullName>
    </recommendedName>
</protein>
<dbReference type="PANTHER" id="PTHR33165:SF72">
    <property type="entry name" value="F-BOX DOMAIN-CONTAINING PROTEIN"/>
    <property type="match status" value="1"/>
</dbReference>
<feature type="transmembrane region" description="Helical" evidence="1">
    <location>
        <begin position="191"/>
        <end position="212"/>
    </location>
</feature>
<sequence length="488" mass="55296">MEETPRSSGKRKAAAFNAFIPGGGGKRRMEAPAPSSAPEERYWTSLHQDITRLIAERLLEEDVTEYIVFRAVCTHWRSSTPSPRDPTLADRRFHPRGWVALCEGTGVRPVDAEVITFFHSSTGRVRRVHLWELQGQRIVGFTDGLILLLDTGTAIVRVLHPFTRVIVRLPHLTGFFHRVLSKQAWFKMDSFVWLNAAVCVASSTSIAVVVWFPNMPVVICAKPSSKDWVILHINIQFTNTLPFNGRLYGVTQVGRQLVQVYPLRKHADAVVAEVPKDLGNPRSCHYYLVELMGAMLVAVLHKISSESFNSFTLFKVDLCRQELSRVTSLGDRTLFLSHDRCLSVPAKDLPSITSNCIYFAMPKACKPVTVHSLKDGSFETLSSLCQENDKLMAMTLTFVKPYTLADHLLTYCHHREWTRGLMFHEFHFIPACWTKLRKRISVQDSEVVVPRPRGSVEQLKRLEIRDLLRFASSFGSNYGIGTRSRLTS</sequence>
<accession>A0ABC9FUG2</accession>
<dbReference type="InterPro" id="IPR005174">
    <property type="entry name" value="KIB1-4_b-propeller"/>
</dbReference>
<dbReference type="Proteomes" id="UP001497457">
    <property type="component" value="Chromosome 7b"/>
</dbReference>
<keyword evidence="1" id="KW-1133">Transmembrane helix</keyword>
<evidence type="ECO:0000313" key="4">
    <source>
        <dbReference type="Proteomes" id="UP001497457"/>
    </source>
</evidence>
<evidence type="ECO:0000259" key="2">
    <source>
        <dbReference type="Pfam" id="PF03478"/>
    </source>
</evidence>
<dbReference type="PANTHER" id="PTHR33165">
    <property type="entry name" value="F-BOX DOMAIN CONTAINING PROTEIN-LIKE-RELATED"/>
    <property type="match status" value="1"/>
</dbReference>
<gene>
    <name evidence="3" type="ORF">URODEC1_LOCUS109189</name>
</gene>
<dbReference type="Pfam" id="PF03478">
    <property type="entry name" value="Beta-prop_KIB1-4"/>
    <property type="match status" value="1"/>
</dbReference>
<organism evidence="3 4">
    <name type="scientific">Urochloa decumbens</name>
    <dbReference type="NCBI Taxonomy" id="240449"/>
    <lineage>
        <taxon>Eukaryota</taxon>
        <taxon>Viridiplantae</taxon>
        <taxon>Streptophyta</taxon>
        <taxon>Embryophyta</taxon>
        <taxon>Tracheophyta</taxon>
        <taxon>Spermatophyta</taxon>
        <taxon>Magnoliopsida</taxon>
        <taxon>Liliopsida</taxon>
        <taxon>Poales</taxon>
        <taxon>Poaceae</taxon>
        <taxon>PACMAD clade</taxon>
        <taxon>Panicoideae</taxon>
        <taxon>Panicodae</taxon>
        <taxon>Paniceae</taxon>
        <taxon>Melinidinae</taxon>
        <taxon>Urochloa</taxon>
    </lineage>
</organism>
<reference evidence="3 4" key="2">
    <citation type="submission" date="2024-10" db="EMBL/GenBank/DDBJ databases">
        <authorList>
            <person name="Ryan C."/>
        </authorList>
    </citation>
    <scope>NUCLEOTIDE SEQUENCE [LARGE SCALE GENOMIC DNA]</scope>
</reference>
<keyword evidence="1" id="KW-0472">Membrane</keyword>
<evidence type="ECO:0000313" key="3">
    <source>
        <dbReference type="EMBL" id="CAL5082265.1"/>
    </source>
</evidence>
<dbReference type="EMBL" id="OZ075117">
    <property type="protein sequence ID" value="CAL5082265.1"/>
    <property type="molecule type" value="Genomic_DNA"/>
</dbReference>
<keyword evidence="4" id="KW-1185">Reference proteome</keyword>
<proteinExistence type="predicted"/>
<dbReference type="AlphaFoldDB" id="A0ABC9FUG2"/>
<evidence type="ECO:0000256" key="1">
    <source>
        <dbReference type="SAM" id="Phobius"/>
    </source>
</evidence>
<keyword evidence="1" id="KW-0812">Transmembrane</keyword>
<name>A0ABC9FUG2_9POAL</name>
<reference evidence="4" key="1">
    <citation type="submission" date="2024-06" db="EMBL/GenBank/DDBJ databases">
        <authorList>
            <person name="Ryan C."/>
        </authorList>
    </citation>
    <scope>NUCLEOTIDE SEQUENCE [LARGE SCALE GENOMIC DNA]</scope>
</reference>
<feature type="domain" description="KIB1-4 beta-propeller" evidence="2">
    <location>
        <begin position="117"/>
        <end position="360"/>
    </location>
</feature>